<dbReference type="Proteomes" id="UP001369736">
    <property type="component" value="Unassembled WGS sequence"/>
</dbReference>
<evidence type="ECO:0000256" key="1">
    <source>
        <dbReference type="SAM" id="MobiDB-lite"/>
    </source>
</evidence>
<protein>
    <submittedName>
        <fullName evidence="3">Uncharacterized protein</fullName>
    </submittedName>
</protein>
<accession>A0ABU8M047</accession>
<dbReference type="RefSeq" id="WP_337700621.1">
    <property type="nucleotide sequence ID" value="NZ_JBBEGM010000001.1"/>
</dbReference>
<evidence type="ECO:0000313" key="4">
    <source>
        <dbReference type="Proteomes" id="UP001369736"/>
    </source>
</evidence>
<name>A0ABU8M047_9PSEU</name>
<feature type="region of interest" description="Disordered" evidence="1">
    <location>
        <begin position="153"/>
        <end position="172"/>
    </location>
</feature>
<evidence type="ECO:0000256" key="2">
    <source>
        <dbReference type="SAM" id="SignalP"/>
    </source>
</evidence>
<dbReference type="EMBL" id="JBBEGM010000001">
    <property type="protein sequence ID" value="MEJ2860763.1"/>
    <property type="molecule type" value="Genomic_DNA"/>
</dbReference>
<keyword evidence="4" id="KW-1185">Reference proteome</keyword>
<gene>
    <name evidence="3" type="ORF">WCD58_06335</name>
</gene>
<organism evidence="3 4">
    <name type="scientific">Actinomycetospora flava</name>
    <dbReference type="NCBI Taxonomy" id="3129232"/>
    <lineage>
        <taxon>Bacteria</taxon>
        <taxon>Bacillati</taxon>
        <taxon>Actinomycetota</taxon>
        <taxon>Actinomycetes</taxon>
        <taxon>Pseudonocardiales</taxon>
        <taxon>Pseudonocardiaceae</taxon>
        <taxon>Actinomycetospora</taxon>
    </lineage>
</organism>
<keyword evidence="2" id="KW-0732">Signal</keyword>
<feature type="signal peptide" evidence="2">
    <location>
        <begin position="1"/>
        <end position="39"/>
    </location>
</feature>
<evidence type="ECO:0000313" key="3">
    <source>
        <dbReference type="EMBL" id="MEJ2860763.1"/>
    </source>
</evidence>
<proteinExistence type="predicted"/>
<reference evidence="3 4" key="1">
    <citation type="submission" date="2024-03" db="EMBL/GenBank/DDBJ databases">
        <title>Actinomycetospora sp. OC33-EN07, a novel actinomycete isolated from wild orchid (Aerides multiflora).</title>
        <authorList>
            <person name="Suriyachadkun C."/>
        </authorList>
    </citation>
    <scope>NUCLEOTIDE SEQUENCE [LARGE SCALE GENOMIC DNA]</scope>
    <source>
        <strain evidence="3 4">OC33-EN07</strain>
    </source>
</reference>
<feature type="chain" id="PRO_5046002280" evidence="2">
    <location>
        <begin position="40"/>
        <end position="172"/>
    </location>
</feature>
<sequence length="172" mass="16827">MGAHSARQTSTVGKVAGRGALTAAAALALTGGTASFAFADAPANFDNTTSTLQDVAQSNAESLAALPDTDVPTTFKGGEEFVGGHVSAGQHSVNRITSAVTSDVQTVANAHGAGLGSNLTDGEQKITGAVSQASGKIHDATGAGALELDEAASQGSSVLSFGGHADSDDEDA</sequence>
<comment type="caution">
    <text evidence="3">The sequence shown here is derived from an EMBL/GenBank/DDBJ whole genome shotgun (WGS) entry which is preliminary data.</text>
</comment>